<dbReference type="AlphaFoldDB" id="A0A6M0H1T5"/>
<dbReference type="Gene3D" id="6.10.250.2220">
    <property type="match status" value="1"/>
</dbReference>
<protein>
    <submittedName>
        <fullName evidence="2">Ornithine aminomutase</fullName>
    </submittedName>
</protein>
<proteinExistence type="predicted"/>
<comment type="caution">
    <text evidence="2">The sequence shown here is derived from an EMBL/GenBank/DDBJ whole genome shotgun (WGS) entry which is preliminary data.</text>
</comment>
<dbReference type="EMBL" id="JAAGPU010000003">
    <property type="protein sequence ID" value="NEU03861.1"/>
    <property type="molecule type" value="Genomic_DNA"/>
</dbReference>
<evidence type="ECO:0000313" key="3">
    <source>
        <dbReference type="Proteomes" id="UP000481872"/>
    </source>
</evidence>
<dbReference type="Proteomes" id="UP000481872">
    <property type="component" value="Unassembled WGS sequence"/>
</dbReference>
<sequence length="122" mass="13954">MKREDDFQLRRKHLQNLSDEELYEKFWSLTEEIVKPLVDLSYKNTSPSIERSVLLRMGFSSIEAGKIVAEGNKLNLLQKGIGNVVLKYANKKDIGYIEAGRILAEGNGWSETVEMFRGDKNC</sequence>
<evidence type="ECO:0000313" key="2">
    <source>
        <dbReference type="EMBL" id="NEU03861.1"/>
    </source>
</evidence>
<dbReference type="GO" id="GO:0031419">
    <property type="term" value="F:cobalamin binding"/>
    <property type="evidence" value="ECO:0007669"/>
    <property type="project" value="InterPro"/>
</dbReference>
<dbReference type="InterPro" id="IPR016176">
    <property type="entry name" value="Cbl-dep_enz_cat"/>
</dbReference>
<accession>A0A6M0H1T5</accession>
<dbReference type="GO" id="GO:0003824">
    <property type="term" value="F:catalytic activity"/>
    <property type="evidence" value="ECO:0007669"/>
    <property type="project" value="InterPro"/>
</dbReference>
<evidence type="ECO:0000259" key="1">
    <source>
        <dbReference type="Pfam" id="PF16552"/>
    </source>
</evidence>
<reference evidence="2 3" key="1">
    <citation type="submission" date="2020-02" db="EMBL/GenBank/DDBJ databases">
        <title>Genome assembly of a novel Clostridium senegalense strain.</title>
        <authorList>
            <person name="Gupta T.B."/>
            <person name="Jauregui R."/>
            <person name="Maclean P."/>
            <person name="Nawarathana A."/>
            <person name="Brightwell G."/>
        </authorList>
    </citation>
    <scope>NUCLEOTIDE SEQUENCE [LARGE SCALE GENOMIC DNA]</scope>
    <source>
        <strain evidence="2 3">AGRFS4</strain>
    </source>
</reference>
<name>A0A6M0H1T5_9CLOT</name>
<feature type="domain" description="D-Lysine 5,6-aminomutase alpha subunit" evidence="1">
    <location>
        <begin position="2"/>
        <end position="116"/>
    </location>
</feature>
<dbReference type="SUPFAM" id="SSF51703">
    <property type="entry name" value="Cobalamin (vitamin B12)-dependent enzymes"/>
    <property type="match status" value="1"/>
</dbReference>
<dbReference type="InterPro" id="IPR015130">
    <property type="entry name" value="Lys-AminoMut_A"/>
</dbReference>
<gene>
    <name evidence="2" type="ORF">G3M99_03115</name>
</gene>
<organism evidence="2 3">
    <name type="scientific">Clostridium senegalense</name>
    <dbReference type="NCBI Taxonomy" id="1465809"/>
    <lineage>
        <taxon>Bacteria</taxon>
        <taxon>Bacillati</taxon>
        <taxon>Bacillota</taxon>
        <taxon>Clostridia</taxon>
        <taxon>Eubacteriales</taxon>
        <taxon>Clostridiaceae</taxon>
        <taxon>Clostridium</taxon>
    </lineage>
</organism>
<keyword evidence="3" id="KW-1185">Reference proteome</keyword>
<dbReference type="RefSeq" id="WP_061993973.1">
    <property type="nucleotide sequence ID" value="NZ_JAAGPU010000003.1"/>
</dbReference>
<dbReference type="Gene3D" id="1.10.8.1000">
    <property type="entry name" value="Ornithine 4,5 aminomutase S component, alpha subunit-like"/>
    <property type="match status" value="1"/>
</dbReference>
<dbReference type="Pfam" id="PF16552">
    <property type="entry name" value="OAM_alpha"/>
    <property type="match status" value="1"/>
</dbReference>